<dbReference type="PROSITE" id="PS51375">
    <property type="entry name" value="PPR"/>
    <property type="match status" value="4"/>
</dbReference>
<dbReference type="Pfam" id="PF13041">
    <property type="entry name" value="PPR_2"/>
    <property type="match status" value="1"/>
</dbReference>
<dbReference type="NCBIfam" id="TIGR00756">
    <property type="entry name" value="PPR"/>
    <property type="match status" value="1"/>
</dbReference>
<comment type="function">
    <text evidence="4">Essential component of the cytosolic iron-sulfur (Fe/S) protein assembly machinery. Required for the maturation of extramitochondrial Fe/S proteins.</text>
</comment>
<dbReference type="InterPro" id="IPR002885">
    <property type="entry name" value="PPR_rpt"/>
</dbReference>
<dbReference type="GO" id="GO:0016226">
    <property type="term" value="P:iron-sulfur cluster assembly"/>
    <property type="evidence" value="ECO:0007669"/>
    <property type="project" value="UniProtKB-UniRule"/>
</dbReference>
<feature type="region of interest" description="Disordered" evidence="8">
    <location>
        <begin position="108"/>
        <end position="130"/>
    </location>
</feature>
<keyword evidence="11" id="KW-1185">Reference proteome</keyword>
<dbReference type="Gene3D" id="2.130.10.10">
    <property type="entry name" value="YVTN repeat-like/Quinoprotein amine dehydrogenase"/>
    <property type="match status" value="2"/>
</dbReference>
<evidence type="ECO:0000256" key="7">
    <source>
        <dbReference type="PROSITE-ProRule" id="PRU01379"/>
    </source>
</evidence>
<feature type="repeat" description="PPR" evidence="6">
    <location>
        <begin position="1483"/>
        <end position="1517"/>
    </location>
</feature>
<feature type="region of interest" description="Disordered" evidence="8">
    <location>
        <begin position="143"/>
        <end position="171"/>
    </location>
</feature>
<dbReference type="Gene3D" id="3.40.630.10">
    <property type="entry name" value="Zn peptidases"/>
    <property type="match status" value="1"/>
</dbReference>
<comment type="similarity">
    <text evidence="4">Belongs to the WD repeat CIA1 family.</text>
</comment>
<evidence type="ECO:0000259" key="9">
    <source>
        <dbReference type="PROSITE" id="PS52035"/>
    </source>
</evidence>
<evidence type="ECO:0000256" key="3">
    <source>
        <dbReference type="ARBA" id="ARBA00022737"/>
    </source>
</evidence>
<reference evidence="10 11" key="1">
    <citation type="submission" date="2016-02" db="EMBL/GenBank/DDBJ databases">
        <title>Genome analysis of coral dinoflagellate symbionts highlights evolutionary adaptations to a symbiotic lifestyle.</title>
        <authorList>
            <person name="Aranda M."/>
            <person name="Li Y."/>
            <person name="Liew Y.J."/>
            <person name="Baumgarten S."/>
            <person name="Simakov O."/>
            <person name="Wilson M."/>
            <person name="Piel J."/>
            <person name="Ashoor H."/>
            <person name="Bougouffa S."/>
            <person name="Bajic V.B."/>
            <person name="Ryu T."/>
            <person name="Ravasi T."/>
            <person name="Bayer T."/>
            <person name="Micklem G."/>
            <person name="Kim H."/>
            <person name="Bhak J."/>
            <person name="Lajeunesse T.C."/>
            <person name="Voolstra C.R."/>
        </authorList>
    </citation>
    <scope>NUCLEOTIDE SEQUENCE [LARGE SCALE GENOMIC DNA]</scope>
    <source>
        <strain evidence="10 11">CCMP2467</strain>
    </source>
</reference>
<dbReference type="InterPro" id="IPR000834">
    <property type="entry name" value="Peptidase_M14"/>
</dbReference>
<dbReference type="PROSITE" id="PS50082">
    <property type="entry name" value="WD_REPEATS_2"/>
    <property type="match status" value="5"/>
</dbReference>
<dbReference type="Pfam" id="PF00400">
    <property type="entry name" value="WD40"/>
    <property type="match status" value="5"/>
</dbReference>
<protein>
    <recommendedName>
        <fullName evidence="4">Probable cytosolic iron-sulfur protein assembly protein CIAO1 homolog</fullName>
    </recommendedName>
</protein>
<dbReference type="Pfam" id="PF13812">
    <property type="entry name" value="PPR_3"/>
    <property type="match status" value="2"/>
</dbReference>
<dbReference type="HAMAP" id="MF_03037">
    <property type="entry name" value="ciao1"/>
    <property type="match status" value="1"/>
</dbReference>
<keyword evidence="3" id="KW-0677">Repeat</keyword>
<dbReference type="PANTHER" id="PTHR47447">
    <property type="entry name" value="OS03G0856100 PROTEIN"/>
    <property type="match status" value="1"/>
</dbReference>
<proteinExistence type="inferred from homology"/>
<feature type="repeat" description="PPR" evidence="6">
    <location>
        <begin position="2133"/>
        <end position="2167"/>
    </location>
</feature>
<dbReference type="InterPro" id="IPR036322">
    <property type="entry name" value="WD40_repeat_dom_sf"/>
</dbReference>
<feature type="repeat" description="PPR" evidence="6">
    <location>
        <begin position="1553"/>
        <end position="1587"/>
    </location>
</feature>
<dbReference type="Pfam" id="PF00246">
    <property type="entry name" value="Peptidase_M14"/>
    <property type="match status" value="1"/>
</dbReference>
<feature type="repeat" description="WD" evidence="5">
    <location>
        <begin position="1069"/>
        <end position="1102"/>
    </location>
</feature>
<dbReference type="PANTHER" id="PTHR47447:SF17">
    <property type="entry name" value="OS12G0638900 PROTEIN"/>
    <property type="match status" value="1"/>
</dbReference>
<keyword evidence="2 5" id="KW-0853">WD repeat</keyword>
<sequence>MVKIHSTGEIGAPGRCTAPDQQDCNTSSAKRRLVSHKAYCNDTTVAARFLQLCVPGTLAMTGRAGYRAPAARSPAAPAQDETLSELQLRPDLASQWKYGRRMVSVRKGEATTDADAPGQGHLGHPVPLDGGLKVTRTPSLDFLSNFEGSNGEDFSDPSGGRAERPEEEGPELVHVVLRADPSDGTESTGRRRWFYFGVRSVINSPQKVRFVVNNMSNMLDLYNLDGHRPFLCKLPASPAWRRLADESCNFSCQEEPGPADDTKPVDTRSEQCLKDERLLPKIRTMLDSGPEPPKKRGKSCYIAWDYVLEPGSATTYFAFSPPYTYADLQGYLNRLEQFFAQPETKGKNLPAYMESIEIHGGGSGTLAARTSSPVKPKKVKITIEHGAVDNKKMTLWVRKDSTMLQVRQSIVEVLGLGKLSQVKLVKRMPNSDRLMTPFGDTERLNQRTHLLMVGYEFPDGFKGPEPEVLQAPPEAPEATPEAGPALPMLNGTEESWNPVSGSKIYLHRQRLCLTREGRRVDLLTVSELSESNAKVCVETSPACFLSSSVAVDGESPAELFPQRPIVFVSARVHPGETPGQFAFFGLLRFLLSDDPRAELLRRQFVFKLVPMLNPDGVARGHTRANAGGLDLNRCYGDANPREHEGVFWALEWLKHWASEGRLLFYLDMHAHAHTRGCILYGNRLSGAAQVWNVAFARICELNGPHFDFEGCEFPPMSDKEHGHDSNENCGRASVAAMCNVSHAYTLECHYSIGRQAHPVEELSCLHGRPAHPGMHVPFVCQVPYGVYEWESVGEALACAMLDLHGVTTLSRSSAQALDVLGEVAARLAAPGVKATTPESLLTANPREALRLRLPATLADQELCEVQLWRVLHSVVVARERPDLEAQVLEVFGKGQMLAVAEEVPGSPWVRLATPCGFLGGKLNTELYKVGRTAAYMLTDGSAKGLGQLLQKTNCWMCMRRRDLEMATPGDANSEKKWLQDNGSQDAHPIFVSWDYTGPAQSREFPVPEGECLGERGHDERAWYVAWRPSSPKLMFASSGSDLTIRIWTCGTRDPGHEESWALSQEIDVSERHSRTLRSLAWSPCGKLLAAASFDASISVWRVIPGTDTRGRIEFDCMTVLSGHENEVKSVAFSPSGNLFASCSRDRSVWVYDSEETDEYECVALLQSHTQDVKAVRWHPQQEVLFSCSYDDTIKVWGPDGDDWCCKETMEGHGSTAVLTIFSMPQEAQRESCLSQPEVVLCNKAISRCRDQWQQVFKCLSTMEEEQLEPDVVTFCSSANVCGKALQWQWALHFLTKARVCTIWPNEVFYNAVISTCEKSTRWKRSLLLVADIEKRQLRADVISYSAVTAACGAAVEWQHAVASTRTMFSKNIQASIFTVNTAISACRRSAWPRAFHLLTTTSCLLLEADAVSFNAGMGAAVHESQQDWVRSLALLSMQSCQQLRPNEIAFNSMLSVCEQVNAWQIVISLMLDMQSVRSELLPDVVTYNSAISSCEKAQQWQLALLLFGKLQEKRIAPSVITYSAAICALGQSSMWQMALVLLQIPEDEALQVDIILYNAAITACERAAKWTAALSLLSLLLSRSLQPDVITYSSLVSACEKGSVWQQALGLLRSLPAQSIQASVITFNAAISACEKSAEWEMALHVLLELINSKLESTEISFSSAISACQRAQQFQQKSAILFGPCPYVWSMSFDSTGSHFASCSDDGSLRIWAPSATLPAGFRPVESHSTEPVKQAEQVEVTTASAEDLLFAQSVRPLFRGALVKPASSSAAPPQAVTQPVANGRSEAATTSGHKACRSAPTDASCGWACVSVIKDQHPRPVYCTDWSCSDFIASACGDNRLRIFRPEAAEVQVDSISYNRAITACKTATAWKQAAFLLHRMAGATLRTSTVTHTAALRACGHAHWPVACFLFSRVRSLQLRLNQISFGSLLFKEQRGAWQRVLHLVAELEHYKMEPSLIMHNAAVSHVTAEAAWRVAICLGENSSVKQLQPDTVSKNACINTFGKASSWQTAALLFERCLVHLQSNTVTLNAAITACDSASEWHHALHFLREAASQQLVPNIITYNAAMSTCEKASEWKSAVWLLQLIGDGWLEPDVVSCNAAISACGKALEWQFSLLLLLHMASRHIQCDVVSYSSVISSLEKCHRWQQALLLVQEMASLQIRCNTVACSATISACEKAKEWRRGLMLFSTAATCQSVDTIACNAMISAYEKSAKWQNALLLLSRMGFVGLQQTEVTYNSVASACQKAAVWQAALSQVDTAQKFALCDDITFNSAIRACGGATVLAAEEDRVRAMNMFLLMRGRIEPVGMGLHSKRLLAGPSSQLQATMQRLRCGNFPTKLSRARDVVSV</sequence>
<dbReference type="SMART" id="SM00320">
    <property type="entry name" value="WD40"/>
    <property type="match status" value="6"/>
</dbReference>
<feature type="domain" description="Peptidase M14" evidence="9">
    <location>
        <begin position="477"/>
        <end position="799"/>
    </location>
</feature>
<evidence type="ECO:0000313" key="10">
    <source>
        <dbReference type="EMBL" id="OLP80164.1"/>
    </source>
</evidence>
<feature type="repeat" description="WD" evidence="5">
    <location>
        <begin position="1014"/>
        <end position="1047"/>
    </location>
</feature>
<feature type="repeat" description="PPR" evidence="6">
    <location>
        <begin position="2202"/>
        <end position="2236"/>
    </location>
</feature>
<organism evidence="10 11">
    <name type="scientific">Symbiodinium microadriaticum</name>
    <name type="common">Dinoflagellate</name>
    <name type="synonym">Zooxanthella microadriatica</name>
    <dbReference type="NCBI Taxonomy" id="2951"/>
    <lineage>
        <taxon>Eukaryota</taxon>
        <taxon>Sar</taxon>
        <taxon>Alveolata</taxon>
        <taxon>Dinophyceae</taxon>
        <taxon>Suessiales</taxon>
        <taxon>Symbiodiniaceae</taxon>
        <taxon>Symbiodinium</taxon>
    </lineage>
</organism>
<evidence type="ECO:0000256" key="2">
    <source>
        <dbReference type="ARBA" id="ARBA00022574"/>
    </source>
</evidence>
<dbReference type="OrthoDB" id="10253041at2759"/>
<comment type="similarity">
    <text evidence="1 7">Belongs to the peptidase M14 family.</text>
</comment>
<evidence type="ECO:0000313" key="11">
    <source>
        <dbReference type="Proteomes" id="UP000186817"/>
    </source>
</evidence>
<feature type="active site" description="Proton donor/acceptor" evidence="7">
    <location>
        <position position="747"/>
    </location>
</feature>
<name>A0A1Q9CB48_SYMMI</name>
<evidence type="ECO:0000256" key="6">
    <source>
        <dbReference type="PROSITE-ProRule" id="PRU00708"/>
    </source>
</evidence>
<gene>
    <name evidence="10" type="primary">Ciao1</name>
    <name evidence="10" type="ORF">AK812_SmicGene39459</name>
</gene>
<evidence type="ECO:0000256" key="8">
    <source>
        <dbReference type="SAM" id="MobiDB-lite"/>
    </source>
</evidence>
<dbReference type="SUPFAM" id="SSF53187">
    <property type="entry name" value="Zn-dependent exopeptidases"/>
    <property type="match status" value="1"/>
</dbReference>
<evidence type="ECO:0000256" key="4">
    <source>
        <dbReference type="HAMAP-Rule" id="MF_03037"/>
    </source>
</evidence>
<dbReference type="GO" id="GO:0097361">
    <property type="term" value="C:cytosolic [4Fe-4S] assembly targeting complex"/>
    <property type="evidence" value="ECO:0007669"/>
    <property type="project" value="InterPro"/>
</dbReference>
<dbReference type="InterPro" id="IPR001680">
    <property type="entry name" value="WD40_rpt"/>
</dbReference>
<dbReference type="GO" id="GO:0004181">
    <property type="term" value="F:metallocarboxypeptidase activity"/>
    <property type="evidence" value="ECO:0007669"/>
    <property type="project" value="InterPro"/>
</dbReference>
<dbReference type="GO" id="GO:0006508">
    <property type="term" value="P:proteolysis"/>
    <property type="evidence" value="ECO:0007669"/>
    <property type="project" value="InterPro"/>
</dbReference>
<dbReference type="Pfam" id="PF01535">
    <property type="entry name" value="PPR"/>
    <property type="match status" value="2"/>
</dbReference>
<dbReference type="InterPro" id="IPR028608">
    <property type="entry name" value="CIAO1/Cia1"/>
</dbReference>
<dbReference type="GO" id="GO:0008270">
    <property type="term" value="F:zinc ion binding"/>
    <property type="evidence" value="ECO:0007669"/>
    <property type="project" value="InterPro"/>
</dbReference>
<comment type="caution">
    <text evidence="10">The sequence shown here is derived from an EMBL/GenBank/DDBJ whole genome shotgun (WGS) entry which is preliminary data.</text>
</comment>
<dbReference type="PROSITE" id="PS52035">
    <property type="entry name" value="PEPTIDASE_M14"/>
    <property type="match status" value="1"/>
</dbReference>
<feature type="repeat" description="WD" evidence="5">
    <location>
        <begin position="1165"/>
        <end position="1196"/>
    </location>
</feature>
<dbReference type="PROSITE" id="PS50294">
    <property type="entry name" value="WD_REPEATS_REGION"/>
    <property type="match status" value="3"/>
</dbReference>
<dbReference type="Gene3D" id="1.25.40.10">
    <property type="entry name" value="Tetratricopeptide repeat domain"/>
    <property type="match status" value="5"/>
</dbReference>
<dbReference type="EMBL" id="LSRX01001409">
    <property type="protein sequence ID" value="OLP80164.1"/>
    <property type="molecule type" value="Genomic_DNA"/>
</dbReference>
<accession>A0A1Q9CB48</accession>
<dbReference type="InterPro" id="IPR015943">
    <property type="entry name" value="WD40/YVTN_repeat-like_dom_sf"/>
</dbReference>
<dbReference type="SUPFAM" id="SSF50978">
    <property type="entry name" value="WD40 repeat-like"/>
    <property type="match status" value="2"/>
</dbReference>
<evidence type="ECO:0000256" key="5">
    <source>
        <dbReference type="PROSITE-ProRule" id="PRU00221"/>
    </source>
</evidence>
<dbReference type="Proteomes" id="UP000186817">
    <property type="component" value="Unassembled WGS sequence"/>
</dbReference>
<dbReference type="InterPro" id="IPR011990">
    <property type="entry name" value="TPR-like_helical_dom_sf"/>
</dbReference>
<evidence type="ECO:0000256" key="1">
    <source>
        <dbReference type="ARBA" id="ARBA00005988"/>
    </source>
</evidence>
<feature type="repeat" description="WD" evidence="5">
    <location>
        <begin position="1682"/>
        <end position="1713"/>
    </location>
</feature>
<feature type="repeat" description="WD" evidence="5">
    <location>
        <begin position="1120"/>
        <end position="1152"/>
    </location>
</feature>